<sequence>MNFEEYSASASEEINDDIFVDQITFANAQTLLNDDDDNDNMNWNEIEPEDFNPYSNSFQINNDIDVEIEIESGDNKLQERLLSLITPTLAIFINKTMKENLSEIEAVKLLSKLFIRIALRIGKVESNKLKKERSHIVTLEEASMMEEKLER</sequence>
<evidence type="ECO:0000313" key="2">
    <source>
        <dbReference type="Proteomes" id="UP000789570"/>
    </source>
</evidence>
<comment type="caution">
    <text evidence="1">The sequence shown here is derived from an EMBL/GenBank/DDBJ whole genome shotgun (WGS) entry which is preliminary data.</text>
</comment>
<accession>A0A9N9BLR1</accession>
<proteinExistence type="predicted"/>
<protein>
    <submittedName>
        <fullName evidence="1">16200_t:CDS:1</fullName>
    </submittedName>
</protein>
<dbReference type="OrthoDB" id="2446931at2759"/>
<dbReference type="AlphaFoldDB" id="A0A9N9BLR1"/>
<dbReference type="Proteomes" id="UP000789570">
    <property type="component" value="Unassembled WGS sequence"/>
</dbReference>
<evidence type="ECO:0000313" key="1">
    <source>
        <dbReference type="EMBL" id="CAG8570807.1"/>
    </source>
</evidence>
<name>A0A9N9BLR1_9GLOM</name>
<organism evidence="1 2">
    <name type="scientific">Funneliformis caledonium</name>
    <dbReference type="NCBI Taxonomy" id="1117310"/>
    <lineage>
        <taxon>Eukaryota</taxon>
        <taxon>Fungi</taxon>
        <taxon>Fungi incertae sedis</taxon>
        <taxon>Mucoromycota</taxon>
        <taxon>Glomeromycotina</taxon>
        <taxon>Glomeromycetes</taxon>
        <taxon>Glomerales</taxon>
        <taxon>Glomeraceae</taxon>
        <taxon>Funneliformis</taxon>
    </lineage>
</organism>
<dbReference type="EMBL" id="CAJVPQ010001805">
    <property type="protein sequence ID" value="CAG8570807.1"/>
    <property type="molecule type" value="Genomic_DNA"/>
</dbReference>
<keyword evidence="2" id="KW-1185">Reference proteome</keyword>
<reference evidence="1" key="1">
    <citation type="submission" date="2021-06" db="EMBL/GenBank/DDBJ databases">
        <authorList>
            <person name="Kallberg Y."/>
            <person name="Tangrot J."/>
            <person name="Rosling A."/>
        </authorList>
    </citation>
    <scope>NUCLEOTIDE SEQUENCE</scope>
    <source>
        <strain evidence="1">UK204</strain>
    </source>
</reference>
<gene>
    <name evidence="1" type="ORF">FCALED_LOCUS7084</name>
</gene>